<gene>
    <name evidence="14" type="ORF">CPLU01_04311</name>
</gene>
<proteinExistence type="inferred from homology"/>
<organism evidence="14 15">
    <name type="scientific">Colletotrichum plurivorum</name>
    <dbReference type="NCBI Taxonomy" id="2175906"/>
    <lineage>
        <taxon>Eukaryota</taxon>
        <taxon>Fungi</taxon>
        <taxon>Dikarya</taxon>
        <taxon>Ascomycota</taxon>
        <taxon>Pezizomycotina</taxon>
        <taxon>Sordariomycetes</taxon>
        <taxon>Hypocreomycetidae</taxon>
        <taxon>Glomerellales</taxon>
        <taxon>Glomerellaceae</taxon>
        <taxon>Colletotrichum</taxon>
        <taxon>Colletotrichum orchidearum species complex</taxon>
    </lineage>
</organism>
<evidence type="ECO:0000313" key="14">
    <source>
        <dbReference type="EMBL" id="KAF6835440.1"/>
    </source>
</evidence>
<protein>
    <recommendedName>
        <fullName evidence="9">choline-phosphate cytidylyltransferase</fullName>
        <ecNumber evidence="9">2.7.7.15</ecNumber>
    </recommendedName>
    <alternativeName>
        <fullName evidence="10">CTP:phosphocholine cytidylyltransferase</fullName>
    </alternativeName>
    <alternativeName>
        <fullName evidence="11">Phosphorylcholine transferase</fullName>
    </alternativeName>
</protein>
<evidence type="ECO:0000256" key="8">
    <source>
        <dbReference type="ARBA" id="ARBA00023264"/>
    </source>
</evidence>
<keyword evidence="8" id="KW-1208">Phospholipid metabolism</keyword>
<evidence type="ECO:0000256" key="4">
    <source>
        <dbReference type="ARBA" id="ARBA00022679"/>
    </source>
</evidence>
<dbReference type="AlphaFoldDB" id="A0A8H6KQM2"/>
<dbReference type="Proteomes" id="UP000654918">
    <property type="component" value="Unassembled WGS sequence"/>
</dbReference>
<keyword evidence="6" id="KW-0443">Lipid metabolism</keyword>
<evidence type="ECO:0000256" key="12">
    <source>
        <dbReference type="SAM" id="MobiDB-lite"/>
    </source>
</evidence>
<evidence type="ECO:0000313" key="15">
    <source>
        <dbReference type="Proteomes" id="UP000654918"/>
    </source>
</evidence>
<dbReference type="Pfam" id="PF01467">
    <property type="entry name" value="CTP_transf_like"/>
    <property type="match status" value="1"/>
</dbReference>
<dbReference type="InterPro" id="IPR014729">
    <property type="entry name" value="Rossmann-like_a/b/a_fold"/>
</dbReference>
<keyword evidence="7" id="KW-0594">Phospholipid biosynthesis</keyword>
<dbReference type="SUPFAM" id="SSF52374">
    <property type="entry name" value="Nucleotidylyl transferase"/>
    <property type="match status" value="1"/>
</dbReference>
<evidence type="ECO:0000256" key="5">
    <source>
        <dbReference type="ARBA" id="ARBA00022695"/>
    </source>
</evidence>
<dbReference type="PANTHER" id="PTHR10739">
    <property type="entry name" value="CYTIDYLYLTRANSFERASE"/>
    <property type="match status" value="1"/>
</dbReference>
<feature type="region of interest" description="Disordered" evidence="12">
    <location>
        <begin position="1"/>
        <end position="130"/>
    </location>
</feature>
<dbReference type="FunFam" id="3.40.50.620:FF:000147">
    <property type="entry name" value="Cholinephosphate cytidylyltransferase"/>
    <property type="match status" value="1"/>
</dbReference>
<dbReference type="InterPro" id="IPR045049">
    <property type="entry name" value="Pcy1-like"/>
</dbReference>
<dbReference type="CDD" id="cd02174">
    <property type="entry name" value="CCT"/>
    <property type="match status" value="1"/>
</dbReference>
<keyword evidence="4 14" id="KW-0808">Transferase</keyword>
<evidence type="ECO:0000256" key="7">
    <source>
        <dbReference type="ARBA" id="ARBA00023209"/>
    </source>
</evidence>
<dbReference type="PANTHER" id="PTHR10739:SF13">
    <property type="entry name" value="CHOLINE-PHOSPHATE CYTIDYLYLTRANSFERASE"/>
    <property type="match status" value="1"/>
</dbReference>
<dbReference type="EC" id="2.7.7.15" evidence="9"/>
<comment type="caution">
    <text evidence="14">The sequence shown here is derived from an EMBL/GenBank/DDBJ whole genome shotgun (WGS) entry which is preliminary data.</text>
</comment>
<dbReference type="InterPro" id="IPR004821">
    <property type="entry name" value="Cyt_trans-like"/>
</dbReference>
<evidence type="ECO:0000259" key="13">
    <source>
        <dbReference type="Pfam" id="PF01467"/>
    </source>
</evidence>
<reference evidence="14" key="1">
    <citation type="journal article" date="2020" name="Phytopathology">
        <title>Genome Sequence Resources of Colletotrichum truncatum, C. plurivorum, C. musicola, and C. sojae: Four Species Pathogenic to Soybean (Glycine max).</title>
        <authorList>
            <person name="Rogerio F."/>
            <person name="Boufleur T.R."/>
            <person name="Ciampi-Guillardi M."/>
            <person name="Sukno S.A."/>
            <person name="Thon M.R."/>
            <person name="Massola Junior N.S."/>
            <person name="Baroncelli R."/>
        </authorList>
    </citation>
    <scope>NUCLEOTIDE SEQUENCE</scope>
    <source>
        <strain evidence="14">LFN00145</strain>
    </source>
</reference>
<comment type="similarity">
    <text evidence="1">Belongs to the cytidylyltransferase family.</text>
</comment>
<dbReference type="GO" id="GO:0031210">
    <property type="term" value="F:phosphatidylcholine binding"/>
    <property type="evidence" value="ECO:0007669"/>
    <property type="project" value="TreeGrafter"/>
</dbReference>
<feature type="compositionally biased region" description="Low complexity" evidence="12">
    <location>
        <begin position="399"/>
        <end position="409"/>
    </location>
</feature>
<keyword evidence="2" id="KW-0444">Lipid biosynthesis</keyword>
<evidence type="ECO:0000256" key="3">
    <source>
        <dbReference type="ARBA" id="ARBA00022553"/>
    </source>
</evidence>
<dbReference type="GO" id="GO:0004105">
    <property type="term" value="F:choline-phosphate cytidylyltransferase activity"/>
    <property type="evidence" value="ECO:0007669"/>
    <property type="project" value="UniProtKB-EC"/>
</dbReference>
<feature type="compositionally biased region" description="Basic and acidic residues" evidence="12">
    <location>
        <begin position="430"/>
        <end position="452"/>
    </location>
</feature>
<evidence type="ECO:0000256" key="10">
    <source>
        <dbReference type="ARBA" id="ARBA00076205"/>
    </source>
</evidence>
<dbReference type="Gene3D" id="3.40.50.620">
    <property type="entry name" value="HUPs"/>
    <property type="match status" value="1"/>
</dbReference>
<evidence type="ECO:0000256" key="9">
    <source>
        <dbReference type="ARBA" id="ARBA00026101"/>
    </source>
</evidence>
<accession>A0A8H6KQM2</accession>
<feature type="region of interest" description="Disordered" evidence="12">
    <location>
        <begin position="428"/>
        <end position="471"/>
    </location>
</feature>
<evidence type="ECO:0000256" key="2">
    <source>
        <dbReference type="ARBA" id="ARBA00022516"/>
    </source>
</evidence>
<feature type="domain" description="Cytidyltransferase-like" evidence="13">
    <location>
        <begin position="165"/>
        <end position="292"/>
    </location>
</feature>
<keyword evidence="15" id="KW-1185">Reference proteome</keyword>
<name>A0A8H6KQM2_9PEZI</name>
<keyword evidence="3" id="KW-0597">Phosphoprotein</keyword>
<evidence type="ECO:0000256" key="1">
    <source>
        <dbReference type="ARBA" id="ARBA00010101"/>
    </source>
</evidence>
<dbReference type="EMBL" id="WIGO01000040">
    <property type="protein sequence ID" value="KAF6835440.1"/>
    <property type="molecule type" value="Genomic_DNA"/>
</dbReference>
<dbReference type="InterPro" id="IPR041723">
    <property type="entry name" value="CCT"/>
</dbReference>
<dbReference type="GO" id="GO:0005635">
    <property type="term" value="C:nuclear envelope"/>
    <property type="evidence" value="ECO:0007669"/>
    <property type="project" value="TreeGrafter"/>
</dbReference>
<sequence>MSSPSGSSAAGKRKRTSAPTSTMPDVDAALQASSRDASGEEGDSTAPESGRIAGHRKADSTASAAGHPSKRQRANSERSSHNNGADAAPTSTSQDHSLDPGEPSDTTEASVDIAERVGRKNTRKQVQIKEGNLEEAMAPPPIGKLTHPVGYRTNDPPVGRAVRVYADGVFDLFHLGHMRQLEQAKKAFPDVYLIVGVAGDVDTHTRKGLTVLSGRERAETVRHCKWVDEVIEDCPWIVTPDFLELHKIDYVAHDDIPYGADEGDDIYRPIKEAGKFLVTQRTEGVSTTGIITKIVRDYEKYIARQFKRGTSRQELNVSWIKKNELDLKRHVQELRDNIRTNWSTTGQELSRELRQFWPASRPQSPAPSARTSYIQNGDLAAAAASSRSKLSVDIPPTTPGGTPSNNTSNEFITGYALGLVGGVRSWMTKSRREQDSLSRRNSDDDSESDGKSPRGRVVPQKPAAATASASQ</sequence>
<dbReference type="NCBIfam" id="TIGR00125">
    <property type="entry name" value="cyt_tran_rel"/>
    <property type="match status" value="1"/>
</dbReference>
<evidence type="ECO:0000256" key="6">
    <source>
        <dbReference type="ARBA" id="ARBA00023098"/>
    </source>
</evidence>
<evidence type="ECO:0000256" key="11">
    <source>
        <dbReference type="ARBA" id="ARBA00080967"/>
    </source>
</evidence>
<keyword evidence="5 14" id="KW-0548">Nucleotidyltransferase</keyword>
<feature type="region of interest" description="Disordered" evidence="12">
    <location>
        <begin position="386"/>
        <end position="409"/>
    </location>
</feature>